<comment type="pathway">
    <text evidence="5">Purine metabolism; AMP biosynthesis via salvage pathway; AMP from ADP: step 1/1.</text>
</comment>
<evidence type="ECO:0000256" key="7">
    <source>
        <dbReference type="RuleBase" id="RU003331"/>
    </source>
</evidence>
<comment type="function">
    <text evidence="5">Catalyzes the reversible transfer of the terminal phosphate group between ATP and AMP. Plays an important role in cellular energy homeostasis and in adenine nucleotide metabolism.</text>
</comment>
<reference evidence="8 9" key="1">
    <citation type="submission" date="2017-07" db="EMBL/GenBank/DDBJ databases">
        <title>Mechanisms for carbon and nitrogen cycling indicate functional differentiation within the Candidate Phyla Radiation.</title>
        <authorList>
            <person name="Danczak R.E."/>
            <person name="Johnston M.D."/>
            <person name="Kenah C."/>
            <person name="Slattery M."/>
            <person name="Wrighton K.C."/>
            <person name="Wilkins M.J."/>
        </authorList>
    </citation>
    <scope>NUCLEOTIDE SEQUENCE [LARGE SCALE GENOMIC DNA]</scope>
    <source>
        <strain evidence="8">Licking1014_96</strain>
    </source>
</reference>
<dbReference type="Pfam" id="PF00406">
    <property type="entry name" value="ADK"/>
    <property type="match status" value="1"/>
</dbReference>
<dbReference type="HAMAP" id="MF_00235">
    <property type="entry name" value="Adenylate_kinase_Adk"/>
    <property type="match status" value="1"/>
</dbReference>
<dbReference type="GO" id="GO:0005524">
    <property type="term" value="F:ATP binding"/>
    <property type="evidence" value="ECO:0007669"/>
    <property type="project" value="UniProtKB-UniRule"/>
</dbReference>
<evidence type="ECO:0000256" key="4">
    <source>
        <dbReference type="ARBA" id="ARBA00022777"/>
    </source>
</evidence>
<accession>A0A554LHC7</accession>
<protein>
    <recommendedName>
        <fullName evidence="5 7">Adenylate kinase</fullName>
        <shortName evidence="5">AK</shortName>
        <ecNumber evidence="5 7">2.7.4.3</ecNumber>
    </recommendedName>
    <alternativeName>
        <fullName evidence="5">ATP-AMP transphosphorylase</fullName>
    </alternativeName>
    <alternativeName>
        <fullName evidence="5">ATP:AMP phosphotransferase</fullName>
    </alternativeName>
    <alternativeName>
        <fullName evidence="5">Adenylate monophosphate kinase</fullName>
    </alternativeName>
</protein>
<keyword evidence="5" id="KW-0963">Cytoplasm</keyword>
<feature type="binding site" evidence="5">
    <location>
        <begin position="13"/>
        <end position="18"/>
    </location>
    <ligand>
        <name>ATP</name>
        <dbReference type="ChEBI" id="CHEBI:30616"/>
    </ligand>
</feature>
<comment type="similarity">
    <text evidence="5 6">Belongs to the adenylate kinase family.</text>
</comment>
<feature type="binding site" evidence="5">
    <location>
        <position position="126"/>
    </location>
    <ligand>
        <name>ATP</name>
        <dbReference type="ChEBI" id="CHEBI:30616"/>
    </ligand>
</feature>
<dbReference type="InterPro" id="IPR000850">
    <property type="entry name" value="Adenylat/UMP-CMP_kin"/>
</dbReference>
<evidence type="ECO:0000313" key="9">
    <source>
        <dbReference type="Proteomes" id="UP000318296"/>
    </source>
</evidence>
<dbReference type="GO" id="GO:0005737">
    <property type="term" value="C:cytoplasm"/>
    <property type="evidence" value="ECO:0007669"/>
    <property type="project" value="UniProtKB-SubCell"/>
</dbReference>
<dbReference type="SUPFAM" id="SSF52540">
    <property type="entry name" value="P-loop containing nucleoside triphosphate hydrolases"/>
    <property type="match status" value="1"/>
</dbReference>
<evidence type="ECO:0000256" key="3">
    <source>
        <dbReference type="ARBA" id="ARBA00022741"/>
    </source>
</evidence>
<evidence type="ECO:0000256" key="5">
    <source>
        <dbReference type="HAMAP-Rule" id="MF_00235"/>
    </source>
</evidence>
<feature type="region of interest" description="NMP" evidence="5">
    <location>
        <begin position="33"/>
        <end position="62"/>
    </location>
</feature>
<evidence type="ECO:0000256" key="1">
    <source>
        <dbReference type="ARBA" id="ARBA00022679"/>
    </source>
</evidence>
<evidence type="ECO:0000313" key="8">
    <source>
        <dbReference type="EMBL" id="TSC92252.1"/>
    </source>
</evidence>
<keyword evidence="3 5" id="KW-0547">Nucleotide-binding</keyword>
<dbReference type="EC" id="2.7.4.3" evidence="5 7"/>
<feature type="binding site" evidence="5">
    <location>
        <position position="168"/>
    </location>
    <ligand>
        <name>AMP</name>
        <dbReference type="ChEBI" id="CHEBI:456215"/>
    </ligand>
</feature>
<organism evidence="8 9">
    <name type="scientific">Candidatus Berkelbacteria bacterium Licking1014_96</name>
    <dbReference type="NCBI Taxonomy" id="2017149"/>
    <lineage>
        <taxon>Bacteria</taxon>
        <taxon>Candidatus Berkelbacteria</taxon>
    </lineage>
</organism>
<dbReference type="Proteomes" id="UP000318296">
    <property type="component" value="Unassembled WGS sequence"/>
</dbReference>
<gene>
    <name evidence="5" type="primary">adk</name>
    <name evidence="8" type="ORF">CEN92_48</name>
</gene>
<feature type="binding site" evidence="5">
    <location>
        <position position="92"/>
    </location>
    <ligand>
        <name>AMP</name>
        <dbReference type="ChEBI" id="CHEBI:456215"/>
    </ligand>
</feature>
<comment type="subcellular location">
    <subcellularLocation>
        <location evidence="5 7">Cytoplasm</location>
    </subcellularLocation>
</comment>
<dbReference type="EMBL" id="VMGH01000006">
    <property type="protein sequence ID" value="TSC92252.1"/>
    <property type="molecule type" value="Genomic_DNA"/>
</dbReference>
<feature type="binding site" evidence="5">
    <location>
        <position position="157"/>
    </location>
    <ligand>
        <name>AMP</name>
        <dbReference type="ChEBI" id="CHEBI:456215"/>
    </ligand>
</feature>
<proteinExistence type="inferred from homology"/>
<dbReference type="InterPro" id="IPR027417">
    <property type="entry name" value="P-loop_NTPase"/>
</dbReference>
<dbReference type="PANTHER" id="PTHR23359">
    <property type="entry name" value="NUCLEOTIDE KINASE"/>
    <property type="match status" value="1"/>
</dbReference>
<comment type="subunit">
    <text evidence="5 7">Monomer.</text>
</comment>
<comment type="domain">
    <text evidence="5">Consists of three domains, a large central CORE domain and two small peripheral domains, NMPbind and LID, which undergo movements during catalysis. The LID domain closes over the site of phosphoryl transfer upon ATP binding. Assembling and dissambling the active center during each catalytic cycle provides an effective means to prevent ATP hydrolysis.</text>
</comment>
<dbReference type="Gene3D" id="3.40.50.300">
    <property type="entry name" value="P-loop containing nucleotide triphosphate hydrolases"/>
    <property type="match status" value="1"/>
</dbReference>
<keyword evidence="4 5" id="KW-0418">Kinase</keyword>
<evidence type="ECO:0000256" key="6">
    <source>
        <dbReference type="RuleBase" id="RU003330"/>
    </source>
</evidence>
<dbReference type="GO" id="GO:0004017">
    <property type="term" value="F:AMP kinase activity"/>
    <property type="evidence" value="ECO:0007669"/>
    <property type="project" value="UniProtKB-UniRule"/>
</dbReference>
<keyword evidence="1 5" id="KW-0808">Transferase</keyword>
<evidence type="ECO:0000256" key="2">
    <source>
        <dbReference type="ARBA" id="ARBA00022727"/>
    </source>
</evidence>
<comment type="catalytic activity">
    <reaction evidence="5 7">
        <text>AMP + ATP = 2 ADP</text>
        <dbReference type="Rhea" id="RHEA:12973"/>
        <dbReference type="ChEBI" id="CHEBI:30616"/>
        <dbReference type="ChEBI" id="CHEBI:456215"/>
        <dbReference type="ChEBI" id="CHEBI:456216"/>
        <dbReference type="EC" id="2.7.4.3"/>
    </reaction>
</comment>
<comment type="caution">
    <text evidence="8">The sequence shown here is derived from an EMBL/GenBank/DDBJ whole genome shotgun (WGS) entry which is preliminary data.</text>
</comment>
<comment type="caution">
    <text evidence="5">Lacks conserved residue(s) required for the propagation of feature annotation.</text>
</comment>
<keyword evidence="5 7" id="KW-0067">ATP-binding</keyword>
<keyword evidence="2 5" id="KW-0545">Nucleotide biosynthesis</keyword>
<feature type="binding site" evidence="5">
    <location>
        <begin position="60"/>
        <end position="62"/>
    </location>
    <ligand>
        <name>AMP</name>
        <dbReference type="ChEBI" id="CHEBI:456215"/>
    </ligand>
</feature>
<dbReference type="CDD" id="cd01428">
    <property type="entry name" value="ADK"/>
    <property type="match status" value="1"/>
</dbReference>
<dbReference type="AlphaFoldDB" id="A0A554LHC7"/>
<dbReference type="PRINTS" id="PR00094">
    <property type="entry name" value="ADENYLTKNASE"/>
</dbReference>
<dbReference type="GO" id="GO:0044209">
    <property type="term" value="P:AMP salvage"/>
    <property type="evidence" value="ECO:0007669"/>
    <property type="project" value="UniProtKB-UniRule"/>
</dbReference>
<sequence length="216" mass="24410">MEKFLILIMGPQGSGKGTQGKFLAEKLGYVYAEMGPALKEYAQQDLEDEKIINQCQNEGKLVPDKIVMRAIKYKFEGAKSIIFDGVPRNKVQAKKIIGLASGYNFKVMAINIELEDSEALKRLLARRLCPIDGFEPPYPESLKKTKCDQCGATLIRRSDDKESVIKKRLKEYHQKTEPMMKYLSKKKITIINIDGRPSVPEISKNITQKLNELGIA</sequence>
<name>A0A554LHC7_9BACT</name>
<dbReference type="UniPathway" id="UPA00588">
    <property type="reaction ID" value="UER00649"/>
</dbReference>
<feature type="binding site" evidence="5">
    <location>
        <position position="197"/>
    </location>
    <ligand>
        <name>ATP</name>
        <dbReference type="ChEBI" id="CHEBI:30616"/>
    </ligand>
</feature>